<dbReference type="GO" id="GO:0005886">
    <property type="term" value="C:plasma membrane"/>
    <property type="evidence" value="ECO:0007669"/>
    <property type="project" value="UniProtKB-SubCell"/>
</dbReference>
<evidence type="ECO:0000313" key="9">
    <source>
        <dbReference type="Proteomes" id="UP000616114"/>
    </source>
</evidence>
<reference evidence="8" key="1">
    <citation type="journal article" date="2014" name="Int. J. Syst. Evol. Microbiol.">
        <title>Complete genome sequence of Corynebacterium casei LMG S-19264T (=DSM 44701T), isolated from a smear-ripened cheese.</title>
        <authorList>
            <consortium name="US DOE Joint Genome Institute (JGI-PGF)"/>
            <person name="Walter F."/>
            <person name="Albersmeier A."/>
            <person name="Kalinowski J."/>
            <person name="Ruckert C."/>
        </authorList>
    </citation>
    <scope>NUCLEOTIDE SEQUENCE</scope>
    <source>
        <strain evidence="8">CGMCC 1.12785</strain>
    </source>
</reference>
<feature type="transmembrane region" description="Helical" evidence="7">
    <location>
        <begin position="72"/>
        <end position="98"/>
    </location>
</feature>
<keyword evidence="6 7" id="KW-0472">Membrane</keyword>
<organism evidence="8 9">
    <name type="scientific">Sediminivirga luteola</name>
    <dbReference type="NCBI Taxonomy" id="1774748"/>
    <lineage>
        <taxon>Bacteria</taxon>
        <taxon>Bacillati</taxon>
        <taxon>Actinomycetota</taxon>
        <taxon>Actinomycetes</taxon>
        <taxon>Micrococcales</taxon>
        <taxon>Brevibacteriaceae</taxon>
        <taxon>Sediminivirga</taxon>
    </lineage>
</organism>
<evidence type="ECO:0000256" key="2">
    <source>
        <dbReference type="ARBA" id="ARBA00006228"/>
    </source>
</evidence>
<dbReference type="AlphaFoldDB" id="A0A8J2XJL0"/>
<evidence type="ECO:0000256" key="6">
    <source>
        <dbReference type="ARBA" id="ARBA00023136"/>
    </source>
</evidence>
<comment type="caution">
    <text evidence="8">The sequence shown here is derived from an EMBL/GenBank/DDBJ whole genome shotgun (WGS) entry which is preliminary data.</text>
</comment>
<feature type="transmembrane region" description="Helical" evidence="7">
    <location>
        <begin position="20"/>
        <end position="37"/>
    </location>
</feature>
<evidence type="ECO:0000313" key="8">
    <source>
        <dbReference type="EMBL" id="GGA06329.1"/>
    </source>
</evidence>
<dbReference type="PANTHER" id="PTHR34584:SF1">
    <property type="entry name" value="NA(+)_H(+) ANTIPORTER SUBUNIT E1"/>
    <property type="match status" value="1"/>
</dbReference>
<keyword evidence="4 7" id="KW-0812">Transmembrane</keyword>
<accession>A0A8J2XJL0</accession>
<dbReference type="GO" id="GO:0008324">
    <property type="term" value="F:monoatomic cation transmembrane transporter activity"/>
    <property type="evidence" value="ECO:0007669"/>
    <property type="project" value="InterPro"/>
</dbReference>
<dbReference type="EMBL" id="BMFY01000002">
    <property type="protein sequence ID" value="GGA06329.1"/>
    <property type="molecule type" value="Genomic_DNA"/>
</dbReference>
<keyword evidence="5 7" id="KW-1133">Transmembrane helix</keyword>
<dbReference type="Proteomes" id="UP000616114">
    <property type="component" value="Unassembled WGS sequence"/>
</dbReference>
<feature type="transmembrane region" description="Helical" evidence="7">
    <location>
        <begin position="43"/>
        <end position="60"/>
    </location>
</feature>
<name>A0A8J2XJL0_9MICO</name>
<dbReference type="InterPro" id="IPR002758">
    <property type="entry name" value="Cation_antiport_E"/>
</dbReference>
<evidence type="ECO:0008006" key="10">
    <source>
        <dbReference type="Google" id="ProtNLM"/>
    </source>
</evidence>
<reference evidence="8" key="2">
    <citation type="submission" date="2020-09" db="EMBL/GenBank/DDBJ databases">
        <authorList>
            <person name="Sun Q."/>
            <person name="Zhou Y."/>
        </authorList>
    </citation>
    <scope>NUCLEOTIDE SEQUENCE</scope>
    <source>
        <strain evidence="8">CGMCC 1.12785</strain>
    </source>
</reference>
<dbReference type="NCBIfam" id="NF006521">
    <property type="entry name" value="PRK08965.1-5"/>
    <property type="match status" value="1"/>
</dbReference>
<comment type="subcellular location">
    <subcellularLocation>
        <location evidence="1">Cell membrane</location>
        <topology evidence="1">Multi-pass membrane protein</topology>
    </subcellularLocation>
</comment>
<dbReference type="PANTHER" id="PTHR34584">
    <property type="entry name" value="NA(+)/H(+) ANTIPORTER SUBUNIT E1"/>
    <property type="match status" value="1"/>
</dbReference>
<evidence type="ECO:0000256" key="1">
    <source>
        <dbReference type="ARBA" id="ARBA00004651"/>
    </source>
</evidence>
<evidence type="ECO:0000256" key="3">
    <source>
        <dbReference type="ARBA" id="ARBA00022475"/>
    </source>
</evidence>
<dbReference type="Pfam" id="PF01899">
    <property type="entry name" value="MNHE"/>
    <property type="match status" value="1"/>
</dbReference>
<evidence type="ECO:0000256" key="5">
    <source>
        <dbReference type="ARBA" id="ARBA00022989"/>
    </source>
</evidence>
<protein>
    <recommendedName>
        <fullName evidence="10">Na+/H+ antiporter subunit E</fullName>
    </recommendedName>
</protein>
<gene>
    <name evidence="8" type="ORF">GCM10011333_06590</name>
</gene>
<sequence>MKNGAGKLRRTRLTFRRTIWLQLPLVVWLVVLWVLLWEAVTPITLASGLLIAVLITRFLYLPPVELGGRFNLIWFLAFTVKFVALVVAASVQVTWMILRPKGVPTSSIGAVQLRTRSDLMITLVAQVTSLIPGSVVVEVNRHQSVLYLHVLGATSDADLKRAREQVLRNEERLVRALGSLRDIDAINRHRREQGKRAIAAGAFSYFLRRQNER</sequence>
<evidence type="ECO:0000256" key="7">
    <source>
        <dbReference type="SAM" id="Phobius"/>
    </source>
</evidence>
<evidence type="ECO:0000256" key="4">
    <source>
        <dbReference type="ARBA" id="ARBA00022692"/>
    </source>
</evidence>
<proteinExistence type="inferred from homology"/>
<keyword evidence="3" id="KW-1003">Cell membrane</keyword>
<keyword evidence="9" id="KW-1185">Reference proteome</keyword>
<comment type="similarity">
    <text evidence="2">Belongs to the CPA3 antiporters (TC 2.A.63) subunit E family.</text>
</comment>